<feature type="transmembrane region" description="Helical" evidence="1">
    <location>
        <begin position="33"/>
        <end position="51"/>
    </location>
</feature>
<feature type="transmembrane region" description="Helical" evidence="1">
    <location>
        <begin position="168"/>
        <end position="186"/>
    </location>
</feature>
<feature type="transmembrane region" description="Helical" evidence="1">
    <location>
        <begin position="129"/>
        <end position="148"/>
    </location>
</feature>
<gene>
    <name evidence="2" type="ORF">CVT23_21755</name>
</gene>
<organism evidence="2 3">
    <name type="scientific">Minwuia thermotolerans</name>
    <dbReference type="NCBI Taxonomy" id="2056226"/>
    <lineage>
        <taxon>Bacteria</taxon>
        <taxon>Pseudomonadati</taxon>
        <taxon>Pseudomonadota</taxon>
        <taxon>Alphaproteobacteria</taxon>
        <taxon>Minwuiales</taxon>
        <taxon>Minwuiaceae</taxon>
        <taxon>Minwuia</taxon>
    </lineage>
</organism>
<keyword evidence="1" id="KW-0472">Membrane</keyword>
<evidence type="ECO:0000313" key="2">
    <source>
        <dbReference type="EMBL" id="PJK27541.1"/>
    </source>
</evidence>
<protein>
    <submittedName>
        <fullName evidence="2">Uncharacterized protein</fullName>
    </submittedName>
</protein>
<dbReference type="Proteomes" id="UP000229498">
    <property type="component" value="Unassembled WGS sequence"/>
</dbReference>
<comment type="caution">
    <text evidence="2">The sequence shown here is derived from an EMBL/GenBank/DDBJ whole genome shotgun (WGS) entry which is preliminary data.</text>
</comment>
<dbReference type="EMBL" id="PHIG01000063">
    <property type="protein sequence ID" value="PJK27541.1"/>
    <property type="molecule type" value="Genomic_DNA"/>
</dbReference>
<dbReference type="AlphaFoldDB" id="A0A2M9FVR3"/>
<name>A0A2M9FVR3_9PROT</name>
<accession>A0A2M9FVR3</accession>
<sequence>MAVAGGLLLWIAAIAILDRLFGLDDTEQGAVENLQLVALSAAGALWLLAAARPRPEFAETFRAFALGVAAACIAGLGREITWGEIWDWPADAVLAAHLVSWPAAAALVLAAFYRWLFREPSRLEGLRKAFASMEFEFLIIGVGCFLAADLLFEKGVLQLHQDKVLEEAIELFAYALWLAGALHAALRRRRRGRRGTTAAR</sequence>
<dbReference type="RefSeq" id="WP_109795254.1">
    <property type="nucleotide sequence ID" value="NZ_PHIG01000063.1"/>
</dbReference>
<keyword evidence="1" id="KW-1133">Transmembrane helix</keyword>
<feature type="transmembrane region" description="Helical" evidence="1">
    <location>
        <begin position="63"/>
        <end position="82"/>
    </location>
</feature>
<keyword evidence="1" id="KW-0812">Transmembrane</keyword>
<feature type="transmembrane region" description="Helical" evidence="1">
    <location>
        <begin position="94"/>
        <end position="117"/>
    </location>
</feature>
<evidence type="ECO:0000256" key="1">
    <source>
        <dbReference type="SAM" id="Phobius"/>
    </source>
</evidence>
<proteinExistence type="predicted"/>
<evidence type="ECO:0000313" key="3">
    <source>
        <dbReference type="Proteomes" id="UP000229498"/>
    </source>
</evidence>
<keyword evidence="3" id="KW-1185">Reference proteome</keyword>
<reference evidence="2 3" key="1">
    <citation type="submission" date="2017-11" db="EMBL/GenBank/DDBJ databases">
        <title>Draft genome sequence of Rhizobiales bacterium SY3-13.</title>
        <authorList>
            <person name="Sun C."/>
        </authorList>
    </citation>
    <scope>NUCLEOTIDE SEQUENCE [LARGE SCALE GENOMIC DNA]</scope>
    <source>
        <strain evidence="2 3">SY3-13</strain>
    </source>
</reference>